<dbReference type="OrthoDB" id="2406084at2759"/>
<feature type="non-terminal residue" evidence="1">
    <location>
        <position position="1"/>
    </location>
</feature>
<dbReference type="Proteomes" id="UP000738359">
    <property type="component" value="Unassembled WGS sequence"/>
</dbReference>
<protein>
    <submittedName>
        <fullName evidence="1">Uncharacterized protein</fullName>
    </submittedName>
</protein>
<evidence type="ECO:0000313" key="1">
    <source>
        <dbReference type="EMBL" id="KAF9946689.1"/>
    </source>
</evidence>
<evidence type="ECO:0000313" key="2">
    <source>
        <dbReference type="Proteomes" id="UP000738359"/>
    </source>
</evidence>
<sequence>AGGSSFAQMVLSSSTVNSEVAVPITSDQLHDKQFVHDRVHFAGTLTTLRLGYNSDAPQGETDIQVFNALLKHMPQLQELSMAQSLDDLALFEGLGDSSTSLRKVSITVNIECGMDQQQVEDKMHEARFLPGVQELEIDVDDRESSFYLNQSRDRHFQAFMRRFGGERKNA</sequence>
<proteinExistence type="predicted"/>
<reference evidence="1" key="1">
    <citation type="journal article" date="2020" name="Fungal Divers.">
        <title>Resolving the Mortierellaceae phylogeny through synthesis of multi-gene phylogenetics and phylogenomics.</title>
        <authorList>
            <person name="Vandepol N."/>
            <person name="Liber J."/>
            <person name="Desiro A."/>
            <person name="Na H."/>
            <person name="Kennedy M."/>
            <person name="Barry K."/>
            <person name="Grigoriev I.V."/>
            <person name="Miller A.N."/>
            <person name="O'Donnell K."/>
            <person name="Stajich J.E."/>
            <person name="Bonito G."/>
        </authorList>
    </citation>
    <scope>NUCLEOTIDE SEQUENCE</scope>
    <source>
        <strain evidence="1">CK1249</strain>
    </source>
</reference>
<accession>A0A9P6LWI5</accession>
<dbReference type="EMBL" id="JAAAHY010001802">
    <property type="protein sequence ID" value="KAF9946689.1"/>
    <property type="molecule type" value="Genomic_DNA"/>
</dbReference>
<gene>
    <name evidence="1" type="ORF">BGZ70_003102</name>
</gene>
<dbReference type="AlphaFoldDB" id="A0A9P6LWI5"/>
<comment type="caution">
    <text evidence="1">The sequence shown here is derived from an EMBL/GenBank/DDBJ whole genome shotgun (WGS) entry which is preliminary data.</text>
</comment>
<organism evidence="1 2">
    <name type="scientific">Mortierella alpina</name>
    <name type="common">Oleaginous fungus</name>
    <name type="synonym">Mortierella renispora</name>
    <dbReference type="NCBI Taxonomy" id="64518"/>
    <lineage>
        <taxon>Eukaryota</taxon>
        <taxon>Fungi</taxon>
        <taxon>Fungi incertae sedis</taxon>
        <taxon>Mucoromycota</taxon>
        <taxon>Mortierellomycotina</taxon>
        <taxon>Mortierellomycetes</taxon>
        <taxon>Mortierellales</taxon>
        <taxon>Mortierellaceae</taxon>
        <taxon>Mortierella</taxon>
    </lineage>
</organism>
<keyword evidence="2" id="KW-1185">Reference proteome</keyword>
<name>A0A9P6LWI5_MORAP</name>